<evidence type="ECO:0000256" key="4">
    <source>
        <dbReference type="ARBA" id="ARBA00022989"/>
    </source>
</evidence>
<accession>A0ABT9HK35</accession>
<protein>
    <submittedName>
        <fullName evidence="8">Type II secretion system F family protein</fullName>
    </submittedName>
</protein>
<keyword evidence="4 6" id="KW-1133">Transmembrane helix</keyword>
<proteinExistence type="predicted"/>
<evidence type="ECO:0000256" key="3">
    <source>
        <dbReference type="ARBA" id="ARBA00022692"/>
    </source>
</evidence>
<keyword evidence="2" id="KW-1003">Cell membrane</keyword>
<dbReference type="PANTHER" id="PTHR35007">
    <property type="entry name" value="INTEGRAL MEMBRANE PROTEIN-RELATED"/>
    <property type="match status" value="1"/>
</dbReference>
<feature type="transmembrane region" description="Helical" evidence="6">
    <location>
        <begin position="306"/>
        <end position="326"/>
    </location>
</feature>
<feature type="transmembrane region" description="Helical" evidence="6">
    <location>
        <begin position="93"/>
        <end position="118"/>
    </location>
</feature>
<evidence type="ECO:0000313" key="9">
    <source>
        <dbReference type="Proteomes" id="UP001240639"/>
    </source>
</evidence>
<evidence type="ECO:0000256" key="1">
    <source>
        <dbReference type="ARBA" id="ARBA00004651"/>
    </source>
</evidence>
<dbReference type="InterPro" id="IPR042094">
    <property type="entry name" value="T2SS_GspF_sf"/>
</dbReference>
<reference evidence="8 9" key="1">
    <citation type="submission" date="2023-08" db="EMBL/GenBank/DDBJ databases">
        <title>genomic of G39.</title>
        <authorList>
            <person name="Wang Y."/>
        </authorList>
    </citation>
    <scope>NUCLEOTIDE SEQUENCE [LARGE SCALE GENOMIC DNA]</scope>
    <source>
        <strain evidence="8 9">G39</strain>
    </source>
</reference>
<dbReference type="PANTHER" id="PTHR35007:SF1">
    <property type="entry name" value="PILUS ASSEMBLY PROTEIN"/>
    <property type="match status" value="1"/>
</dbReference>
<evidence type="ECO:0000256" key="2">
    <source>
        <dbReference type="ARBA" id="ARBA00022475"/>
    </source>
</evidence>
<dbReference type="Proteomes" id="UP001240639">
    <property type="component" value="Unassembled WGS sequence"/>
</dbReference>
<dbReference type="Gene3D" id="1.20.81.30">
    <property type="entry name" value="Type II secretion system (T2SS), domain F"/>
    <property type="match status" value="1"/>
</dbReference>
<organism evidence="8 9">
    <name type="scientific">Qipengyuania profundimaris</name>
    <dbReference type="NCBI Taxonomy" id="3067652"/>
    <lineage>
        <taxon>Bacteria</taxon>
        <taxon>Pseudomonadati</taxon>
        <taxon>Pseudomonadota</taxon>
        <taxon>Alphaproteobacteria</taxon>
        <taxon>Sphingomonadales</taxon>
        <taxon>Erythrobacteraceae</taxon>
        <taxon>Qipengyuania</taxon>
    </lineage>
</organism>
<feature type="transmembrane region" description="Helical" evidence="6">
    <location>
        <begin position="275"/>
        <end position="294"/>
    </location>
</feature>
<dbReference type="RefSeq" id="WP_305931023.1">
    <property type="nucleotide sequence ID" value="NZ_JAVAIM010000001.1"/>
</dbReference>
<sequence>MLSAEVTRILVLSAVFASIFLISQVVLRFGIENRQHAGAVNKRLKLIATGKRREDVLGSLRKHDPLSNPVSAGFLTAPYNSFRRNLMMAAVPFNFSQIVLGMAAIFALVVLAVTMLAISSGFALSFGVIQLIVAVAAAVAIGLPVMAVGYLAQRRRKKMQEQFPVALDIFVRALRAGHPVASAIDLLTQEMTDPIGSEFGLISDEIAYGADLNEALEDMAERWDLDDMRMFAVSLSVQNETGGNLAEILDGLSKVIRERASLYLKVRALSSEGRMTGWLLTALPIITFVLLFSMNPQFYLEVATDPIFMFGFPAMIVWFLIGVFVIKKMVNLKV</sequence>
<dbReference type="InterPro" id="IPR018076">
    <property type="entry name" value="T2SS_GspF_dom"/>
</dbReference>
<comment type="caution">
    <text evidence="8">The sequence shown here is derived from an EMBL/GenBank/DDBJ whole genome shotgun (WGS) entry which is preliminary data.</text>
</comment>
<evidence type="ECO:0000256" key="6">
    <source>
        <dbReference type="SAM" id="Phobius"/>
    </source>
</evidence>
<keyword evidence="3 6" id="KW-0812">Transmembrane</keyword>
<keyword evidence="5 6" id="KW-0472">Membrane</keyword>
<name>A0ABT9HK35_9SPHN</name>
<feature type="transmembrane region" description="Helical" evidence="6">
    <location>
        <begin position="124"/>
        <end position="152"/>
    </location>
</feature>
<feature type="transmembrane region" description="Helical" evidence="6">
    <location>
        <begin position="6"/>
        <end position="27"/>
    </location>
</feature>
<dbReference type="EMBL" id="JAVAIM010000001">
    <property type="protein sequence ID" value="MDP4573521.1"/>
    <property type="molecule type" value="Genomic_DNA"/>
</dbReference>
<gene>
    <name evidence="8" type="ORF">Q9K02_00025</name>
</gene>
<evidence type="ECO:0000256" key="5">
    <source>
        <dbReference type="ARBA" id="ARBA00023136"/>
    </source>
</evidence>
<evidence type="ECO:0000313" key="8">
    <source>
        <dbReference type="EMBL" id="MDP4573521.1"/>
    </source>
</evidence>
<keyword evidence="9" id="KW-1185">Reference proteome</keyword>
<comment type="subcellular location">
    <subcellularLocation>
        <location evidence="1">Cell membrane</location>
        <topology evidence="1">Multi-pass membrane protein</topology>
    </subcellularLocation>
</comment>
<dbReference type="Pfam" id="PF00482">
    <property type="entry name" value="T2SSF"/>
    <property type="match status" value="1"/>
</dbReference>
<feature type="domain" description="Type II secretion system protein GspF" evidence="7">
    <location>
        <begin position="167"/>
        <end position="291"/>
    </location>
</feature>
<evidence type="ECO:0000259" key="7">
    <source>
        <dbReference type="Pfam" id="PF00482"/>
    </source>
</evidence>